<keyword evidence="2" id="KW-1185">Reference proteome</keyword>
<protein>
    <recommendedName>
        <fullName evidence="3">DUF1820 family protein</fullName>
    </recommendedName>
</protein>
<reference evidence="1" key="1">
    <citation type="journal article" date="2014" name="Int. J. Syst. Evol. Microbiol.">
        <title>Complete genome sequence of Corynebacterium casei LMG S-19264T (=DSM 44701T), isolated from a smear-ripened cheese.</title>
        <authorList>
            <consortium name="US DOE Joint Genome Institute (JGI-PGF)"/>
            <person name="Walter F."/>
            <person name="Albersmeier A."/>
            <person name="Kalinowski J."/>
            <person name="Ruckert C."/>
        </authorList>
    </citation>
    <scope>NUCLEOTIDE SEQUENCE</scope>
    <source>
        <strain evidence="1">KCTC 42731</strain>
    </source>
</reference>
<sequence>MKIAMCTQGKLKRFKQYEVFVRELLTSSLFGFVEIADFVWDNKATIIVDPSHEKLKDEFGHVERTYLPMHSILRVDQVAQHGVAKIIELGDKVSLFPNPI</sequence>
<proteinExistence type="predicted"/>
<dbReference type="AlphaFoldDB" id="A0A919BJE5"/>
<name>A0A919BJE5_9GAMM</name>
<organism evidence="1 2">
    <name type="scientific">Thalassotalea marina</name>
    <dbReference type="NCBI Taxonomy" id="1673741"/>
    <lineage>
        <taxon>Bacteria</taxon>
        <taxon>Pseudomonadati</taxon>
        <taxon>Pseudomonadota</taxon>
        <taxon>Gammaproteobacteria</taxon>
        <taxon>Alteromonadales</taxon>
        <taxon>Colwelliaceae</taxon>
        <taxon>Thalassotalea</taxon>
    </lineage>
</organism>
<dbReference type="InterPro" id="IPR014949">
    <property type="entry name" value="DUF1820"/>
</dbReference>
<dbReference type="Pfam" id="PF08850">
    <property type="entry name" value="DUF1820"/>
    <property type="match status" value="1"/>
</dbReference>
<evidence type="ECO:0008006" key="3">
    <source>
        <dbReference type="Google" id="ProtNLM"/>
    </source>
</evidence>
<evidence type="ECO:0000313" key="2">
    <source>
        <dbReference type="Proteomes" id="UP000623842"/>
    </source>
</evidence>
<dbReference type="RefSeq" id="WP_189770637.1">
    <property type="nucleotide sequence ID" value="NZ_BNCK01000005.1"/>
</dbReference>
<reference evidence="1" key="2">
    <citation type="submission" date="2020-09" db="EMBL/GenBank/DDBJ databases">
        <authorList>
            <person name="Sun Q."/>
            <person name="Kim S."/>
        </authorList>
    </citation>
    <scope>NUCLEOTIDE SEQUENCE</scope>
    <source>
        <strain evidence="1">KCTC 42731</strain>
    </source>
</reference>
<dbReference type="Proteomes" id="UP000623842">
    <property type="component" value="Unassembled WGS sequence"/>
</dbReference>
<comment type="caution">
    <text evidence="1">The sequence shown here is derived from an EMBL/GenBank/DDBJ whole genome shotgun (WGS) entry which is preliminary data.</text>
</comment>
<dbReference type="EMBL" id="BNCK01000005">
    <property type="protein sequence ID" value="GHF94159.1"/>
    <property type="molecule type" value="Genomic_DNA"/>
</dbReference>
<accession>A0A919BJE5</accession>
<gene>
    <name evidence="1" type="ORF">GCM10017161_23000</name>
</gene>
<evidence type="ECO:0000313" key="1">
    <source>
        <dbReference type="EMBL" id="GHF94159.1"/>
    </source>
</evidence>